<dbReference type="PANTHER" id="PTHR10009">
    <property type="entry name" value="PROTEIN YELLOW-RELATED"/>
    <property type="match status" value="1"/>
</dbReference>
<dbReference type="VEuPathDB" id="FungiDB:BTJ68_07660"/>
<dbReference type="OrthoDB" id="7776143at2759"/>
<dbReference type="InterPro" id="IPR011042">
    <property type="entry name" value="6-blade_b-propeller_TolB-like"/>
</dbReference>
<keyword evidence="6" id="KW-1133">Transmembrane helix</keyword>
<comment type="similarity">
    <text evidence="3">Belongs to the major royal jelly protein family.</text>
</comment>
<keyword evidence="5" id="KW-0812">Transmembrane</keyword>
<dbReference type="Pfam" id="PF04145">
    <property type="entry name" value="Ctr"/>
    <property type="match status" value="1"/>
</dbReference>
<organism evidence="8 9">
    <name type="scientific">Hortaea werneckii</name>
    <name type="common">Black yeast</name>
    <name type="synonym">Cladosporium werneckii</name>
    <dbReference type="NCBI Taxonomy" id="91943"/>
    <lineage>
        <taxon>Eukaryota</taxon>
        <taxon>Fungi</taxon>
        <taxon>Dikarya</taxon>
        <taxon>Ascomycota</taxon>
        <taxon>Pezizomycotina</taxon>
        <taxon>Dothideomycetes</taxon>
        <taxon>Dothideomycetidae</taxon>
        <taxon>Mycosphaerellales</taxon>
        <taxon>Teratosphaeriaceae</taxon>
        <taxon>Hortaea</taxon>
    </lineage>
</organism>
<evidence type="ECO:0000256" key="1">
    <source>
        <dbReference type="ARBA" id="ARBA00004370"/>
    </source>
</evidence>
<dbReference type="PANTHER" id="PTHR10009:SF18">
    <property type="entry name" value="PROTEIN YELLOW-LIKE PROTEIN"/>
    <property type="match status" value="1"/>
</dbReference>
<dbReference type="Pfam" id="PF10455">
    <property type="entry name" value="BAR_2"/>
    <property type="match status" value="1"/>
</dbReference>
<dbReference type="InterPro" id="IPR017996">
    <property type="entry name" value="MRJP/yellow-related"/>
</dbReference>
<evidence type="ECO:0000256" key="6">
    <source>
        <dbReference type="ARBA" id="ARBA00022989"/>
    </source>
</evidence>
<dbReference type="InterPro" id="IPR018859">
    <property type="entry name" value="BAR_dom-cont"/>
</dbReference>
<dbReference type="Proteomes" id="UP000270230">
    <property type="component" value="Unassembled WGS sequence"/>
</dbReference>
<dbReference type="Pfam" id="PF03022">
    <property type="entry name" value="MRJP"/>
    <property type="match status" value="1"/>
</dbReference>
<sequence length="866" mass="94860">MSMGASSTADSMSGMSGMNMGSSGLMGMSDMAMVFFTAHNTPLYSNAWTPKTPGQYAGTCIFLIVLSFAFRGLVAFRSNLPAVVDWHYDQWPIGIAVASDGRIFTTYTRGDYDYTLGVVVNETAEEPYPNRALNLPPDQLNTSWHGIPFGVGTEAAFISVQAVYITSQTASRPETLWVLDTGRPTIHNNKGEPSMPYAQPGGPKLCAVSLANNTVYRTYTFPADVHFPDSYLNDLRFDLRSNVSDTSGEGIAYLVDSSNEGRPGFIMVDLGTGESWRRLTQDPSVLRGPQDVPSYQGRPFYLRQKGSPTQWQLEGLDGIQLSRDGKTMYYSPLSTNYLWSVPTANLREHGNALAEIHAHANVSNHGQRGGNANGFEGDSNGLIYQLMPEHNAVYYYDPADGQTHGFVRDPRILWPDGASNGEDGYMYININQLPYQPAWNNGQDLRTYPGAILRCRNVDATPHPLDTSVGLSWGFVAPWAINSLLRACRNSPHSYSTSYHTLRNKVRSRAPVSNITTVHHSTTVAYQAEAEAYAASTPSNPTTSSSTALPTMDMNKVASSFQNFGKTVSSSVSPFAQRSQQWIREQTGSSVGEKTELPHDYIELETRIDALKQTHQKLLAATSQYANEAYDYPPNIRESFQDLGKSISEKVNLLSKANSAAEAQAAFTAPPSAKPQPKTFPHAIARASLAGSQSLTMATPQGSTEPDPLAQGLEKFAIAEEKVGEARLEQDEKIQGRFLSGWSTTLNQSLKAADKARTAVTNARLSLDAAKGRAAAGGKHEESYTEDQRKAIEQAEDVFVEKVDEATSIMRNVLDTPEPLRNLAELAKAQAEFHQRSGEILDEVAKNISDIQMAQETSYRQAREGQ</sequence>
<dbReference type="GO" id="GO:0005576">
    <property type="term" value="C:extracellular region"/>
    <property type="evidence" value="ECO:0007669"/>
    <property type="project" value="UniProtKB-SubCell"/>
</dbReference>
<evidence type="ECO:0000313" key="9">
    <source>
        <dbReference type="Proteomes" id="UP000270230"/>
    </source>
</evidence>
<evidence type="ECO:0000256" key="3">
    <source>
        <dbReference type="ARBA" id="ARBA00009127"/>
    </source>
</evidence>
<evidence type="ECO:0000256" key="4">
    <source>
        <dbReference type="ARBA" id="ARBA00022525"/>
    </source>
</evidence>
<dbReference type="InterPro" id="IPR027267">
    <property type="entry name" value="AH/BAR_dom_sf"/>
</dbReference>
<comment type="subcellular location">
    <subcellularLocation>
        <location evidence="1">Membrane</location>
    </subcellularLocation>
    <subcellularLocation>
        <location evidence="2">Secreted</location>
    </subcellularLocation>
</comment>
<protein>
    <recommendedName>
        <fullName evidence="10">BAR domain-containing protein</fullName>
    </recommendedName>
</protein>
<reference evidence="8 9" key="1">
    <citation type="journal article" date="2018" name="BMC Genomics">
        <title>Genomic evidence for intraspecific hybridization in a clonal and extremely halotolerant yeast.</title>
        <authorList>
            <person name="Gostincar C."/>
            <person name="Stajich J.E."/>
            <person name="Zupancic J."/>
            <person name="Zalar P."/>
            <person name="Gunde-Cimerman N."/>
        </authorList>
    </citation>
    <scope>NUCLEOTIDE SEQUENCE [LARGE SCALE GENOMIC DNA]</scope>
    <source>
        <strain evidence="8 9">EXF-151</strain>
    </source>
</reference>
<dbReference type="SUPFAM" id="SSF101898">
    <property type="entry name" value="NHL repeat"/>
    <property type="match status" value="1"/>
</dbReference>
<evidence type="ECO:0000256" key="7">
    <source>
        <dbReference type="ARBA" id="ARBA00023136"/>
    </source>
</evidence>
<gene>
    <name evidence="8" type="ORF">D0865_08474</name>
</gene>
<dbReference type="AlphaFoldDB" id="A0A3M7C6P0"/>
<evidence type="ECO:0000313" key="8">
    <source>
        <dbReference type="EMBL" id="RMY47772.1"/>
    </source>
</evidence>
<dbReference type="SUPFAM" id="SSF103657">
    <property type="entry name" value="BAR/IMD domain-like"/>
    <property type="match status" value="1"/>
</dbReference>
<dbReference type="Gene3D" id="1.20.1270.60">
    <property type="entry name" value="Arfaptin homology (AH) domain/BAR domain"/>
    <property type="match status" value="1"/>
</dbReference>
<dbReference type="GO" id="GO:0005375">
    <property type="term" value="F:copper ion transmembrane transporter activity"/>
    <property type="evidence" value="ECO:0007669"/>
    <property type="project" value="InterPro"/>
</dbReference>
<dbReference type="CDD" id="cd07600">
    <property type="entry name" value="BAR_Gvp36"/>
    <property type="match status" value="1"/>
</dbReference>
<keyword evidence="4" id="KW-0964">Secreted</keyword>
<dbReference type="GO" id="GO:0016020">
    <property type="term" value="C:membrane"/>
    <property type="evidence" value="ECO:0007669"/>
    <property type="project" value="UniProtKB-SubCell"/>
</dbReference>
<dbReference type="EMBL" id="QWIN01000718">
    <property type="protein sequence ID" value="RMY47772.1"/>
    <property type="molecule type" value="Genomic_DNA"/>
</dbReference>
<evidence type="ECO:0000256" key="2">
    <source>
        <dbReference type="ARBA" id="ARBA00004613"/>
    </source>
</evidence>
<evidence type="ECO:0000256" key="5">
    <source>
        <dbReference type="ARBA" id="ARBA00022692"/>
    </source>
</evidence>
<keyword evidence="7" id="KW-0472">Membrane</keyword>
<proteinExistence type="inferred from homology"/>
<dbReference type="Gene3D" id="2.120.10.30">
    <property type="entry name" value="TolB, C-terminal domain"/>
    <property type="match status" value="1"/>
</dbReference>
<accession>A0A3M7C6P0</accession>
<dbReference type="InterPro" id="IPR007274">
    <property type="entry name" value="Cop_transporter"/>
</dbReference>
<evidence type="ECO:0008006" key="10">
    <source>
        <dbReference type="Google" id="ProtNLM"/>
    </source>
</evidence>
<comment type="caution">
    <text evidence="8">The sequence shown here is derived from an EMBL/GenBank/DDBJ whole genome shotgun (WGS) entry which is preliminary data.</text>
</comment>
<name>A0A3M7C6P0_HORWE</name>